<dbReference type="EMBL" id="JAMTCK010000008">
    <property type="protein sequence ID" value="MCP2166835.1"/>
    <property type="molecule type" value="Genomic_DNA"/>
</dbReference>
<dbReference type="Proteomes" id="UP001206128">
    <property type="component" value="Unassembled WGS sequence"/>
</dbReference>
<organism evidence="10 11">
    <name type="scientific">Goodfellowiella coeruleoviolacea</name>
    <dbReference type="NCBI Taxonomy" id="334858"/>
    <lineage>
        <taxon>Bacteria</taxon>
        <taxon>Bacillati</taxon>
        <taxon>Actinomycetota</taxon>
        <taxon>Actinomycetes</taxon>
        <taxon>Pseudonocardiales</taxon>
        <taxon>Pseudonocardiaceae</taxon>
        <taxon>Goodfellowiella</taxon>
    </lineage>
</organism>
<evidence type="ECO:0000256" key="7">
    <source>
        <dbReference type="RuleBase" id="RU364073"/>
    </source>
</evidence>
<evidence type="ECO:0000313" key="10">
    <source>
        <dbReference type="EMBL" id="MCP2166835.1"/>
    </source>
</evidence>
<reference evidence="10" key="1">
    <citation type="submission" date="2022-06" db="EMBL/GenBank/DDBJ databases">
        <title>Genomic Encyclopedia of Archaeal and Bacterial Type Strains, Phase II (KMG-II): from individual species to whole genera.</title>
        <authorList>
            <person name="Goeker M."/>
        </authorList>
    </citation>
    <scope>NUCLEOTIDE SEQUENCE</scope>
    <source>
        <strain evidence="10">DSM 43935</strain>
    </source>
</reference>
<dbReference type="PANTHER" id="PTHR43095">
    <property type="entry name" value="SUGAR KINASE"/>
    <property type="match status" value="1"/>
</dbReference>
<dbReference type="GO" id="GO:0042732">
    <property type="term" value="P:D-xylose metabolic process"/>
    <property type="evidence" value="ECO:0007669"/>
    <property type="project" value="UniProtKB-KW"/>
</dbReference>
<evidence type="ECO:0000259" key="9">
    <source>
        <dbReference type="Pfam" id="PF02782"/>
    </source>
</evidence>
<dbReference type="GO" id="GO:0005524">
    <property type="term" value="F:ATP binding"/>
    <property type="evidence" value="ECO:0007669"/>
    <property type="project" value="UniProtKB-KW"/>
</dbReference>
<feature type="domain" description="Carbohydrate kinase FGGY C-terminal" evidence="9">
    <location>
        <begin position="277"/>
        <end position="444"/>
    </location>
</feature>
<keyword evidence="3 7" id="KW-0808">Transferase</keyword>
<comment type="caution">
    <text evidence="10">The sequence shown here is derived from an EMBL/GenBank/DDBJ whole genome shotgun (WGS) entry which is preliminary data.</text>
</comment>
<comment type="similarity">
    <text evidence="1 7">Belongs to the FGGY kinase family.</text>
</comment>
<dbReference type="Gene3D" id="3.30.420.40">
    <property type="match status" value="2"/>
</dbReference>
<dbReference type="NCBIfam" id="TIGR01312">
    <property type="entry name" value="XylB"/>
    <property type="match status" value="1"/>
</dbReference>
<keyword evidence="11" id="KW-1185">Reference proteome</keyword>
<dbReference type="SUPFAM" id="SSF53067">
    <property type="entry name" value="Actin-like ATPase domain"/>
    <property type="match status" value="2"/>
</dbReference>
<feature type="domain" description="Carbohydrate kinase FGGY N-terminal" evidence="8">
    <location>
        <begin position="6"/>
        <end position="248"/>
    </location>
</feature>
<dbReference type="RefSeq" id="WP_253773096.1">
    <property type="nucleotide sequence ID" value="NZ_JAMTCK010000008.1"/>
</dbReference>
<evidence type="ECO:0000313" key="11">
    <source>
        <dbReference type="Proteomes" id="UP001206128"/>
    </source>
</evidence>
<name>A0AAE3KH16_9PSEU</name>
<evidence type="ECO:0000256" key="4">
    <source>
        <dbReference type="ARBA" id="ARBA00022741"/>
    </source>
</evidence>
<protein>
    <recommendedName>
        <fullName evidence="7">Xylulose kinase</fullName>
        <shortName evidence="7">Xylulokinase</shortName>
        <ecNumber evidence="7">2.7.1.17</ecNumber>
    </recommendedName>
</protein>
<keyword evidence="2 7" id="KW-0859">Xylose metabolism</keyword>
<keyword evidence="7" id="KW-0119">Carbohydrate metabolism</keyword>
<dbReference type="Pfam" id="PF02782">
    <property type="entry name" value="FGGY_C"/>
    <property type="match status" value="1"/>
</dbReference>
<comment type="catalytic activity">
    <reaction evidence="7">
        <text>D-xylulose + ATP = D-xylulose 5-phosphate + ADP + H(+)</text>
        <dbReference type="Rhea" id="RHEA:10964"/>
        <dbReference type="ChEBI" id="CHEBI:15378"/>
        <dbReference type="ChEBI" id="CHEBI:17140"/>
        <dbReference type="ChEBI" id="CHEBI:30616"/>
        <dbReference type="ChEBI" id="CHEBI:57737"/>
        <dbReference type="ChEBI" id="CHEBI:456216"/>
        <dbReference type="EC" id="2.7.1.17"/>
    </reaction>
</comment>
<evidence type="ECO:0000256" key="3">
    <source>
        <dbReference type="ARBA" id="ARBA00022679"/>
    </source>
</evidence>
<evidence type="ECO:0000259" key="8">
    <source>
        <dbReference type="Pfam" id="PF00370"/>
    </source>
</evidence>
<dbReference type="InterPro" id="IPR018484">
    <property type="entry name" value="FGGY_N"/>
</dbReference>
<evidence type="ECO:0000256" key="2">
    <source>
        <dbReference type="ARBA" id="ARBA00022629"/>
    </source>
</evidence>
<dbReference type="Pfam" id="PF00370">
    <property type="entry name" value="FGGY_N"/>
    <property type="match status" value="1"/>
</dbReference>
<dbReference type="GO" id="GO:0004856">
    <property type="term" value="F:D-xylulokinase activity"/>
    <property type="evidence" value="ECO:0007669"/>
    <property type="project" value="UniProtKB-EC"/>
</dbReference>
<proteinExistence type="inferred from homology"/>
<dbReference type="InterPro" id="IPR043129">
    <property type="entry name" value="ATPase_NBD"/>
</dbReference>
<gene>
    <name evidence="7" type="primary">xylB</name>
    <name evidence="10" type="ORF">LX83_003707</name>
</gene>
<keyword evidence="5 7" id="KW-0418">Kinase</keyword>
<dbReference type="PIRSF" id="PIRSF000538">
    <property type="entry name" value="GlpK"/>
    <property type="match status" value="1"/>
</dbReference>
<evidence type="ECO:0000256" key="6">
    <source>
        <dbReference type="ARBA" id="ARBA00022840"/>
    </source>
</evidence>
<dbReference type="InterPro" id="IPR000577">
    <property type="entry name" value="Carb_kinase_FGGY"/>
</dbReference>
<dbReference type="EC" id="2.7.1.17" evidence="7"/>
<keyword evidence="4 7" id="KW-0547">Nucleotide-binding</keyword>
<dbReference type="InterPro" id="IPR006000">
    <property type="entry name" value="Xylulokinase"/>
</dbReference>
<dbReference type="InterPro" id="IPR018485">
    <property type="entry name" value="FGGY_C"/>
</dbReference>
<accession>A0AAE3KH16</accession>
<dbReference type="AlphaFoldDB" id="A0AAE3KH16"/>
<dbReference type="InterPro" id="IPR050406">
    <property type="entry name" value="FGGY_Carb_Kinase"/>
</dbReference>
<sequence length="493" mass="50861">MSDNALLGIDLGTSGVKAVVLAGNGGFLGEADAGYPVLTQQPGWAETPPADWWAATVLAVRQALSQARAGTPGLRIGAIGVDGQMHGLVLTDQAGEPVRPALLWADQRAQPQARRYAALPGPTRAALANPISPGMTGPLLRWVADHEPDQLTRARWALLPKDWIRHRLTGVLATEPSDASATLLWDVPANTWSADVLAALDLPAHLLPEVLDSAAAAGTLTPAAADELGLPHGIPVATGAGDTPAALLATGLTPGEVQLTVGSGAQLVAATDTATGHADPVVHLYRTAASHGWYQMGAVQNAGLALDWARRVLNADWPEVYAASAAGEPGAGGVVFVPHLTGERTPVLDASATASLTGLRLSHDRATVLQAVAEGVAFAIRHAADALLAALPGPTPTSFRLAGGGTRDPHFRQLLADVLGVPLEPIRARSASAVGAATLAATAANLPTPQAQLVREAPITPGARSEHYRTAFTRYAEAVHQQTSAREQRTAAH</sequence>
<keyword evidence="6 7" id="KW-0067">ATP-binding</keyword>
<dbReference type="CDD" id="cd07808">
    <property type="entry name" value="ASKHA_NBD_FGGY_EcXK-like"/>
    <property type="match status" value="1"/>
</dbReference>
<dbReference type="GO" id="GO:0005997">
    <property type="term" value="P:xylulose metabolic process"/>
    <property type="evidence" value="ECO:0007669"/>
    <property type="project" value="InterPro"/>
</dbReference>
<dbReference type="PANTHER" id="PTHR43095:SF5">
    <property type="entry name" value="XYLULOSE KINASE"/>
    <property type="match status" value="1"/>
</dbReference>
<evidence type="ECO:0000256" key="1">
    <source>
        <dbReference type="ARBA" id="ARBA00009156"/>
    </source>
</evidence>
<evidence type="ECO:0000256" key="5">
    <source>
        <dbReference type="ARBA" id="ARBA00022777"/>
    </source>
</evidence>